<feature type="domain" description="Peptidase S49 N-terminal proteobacteria" evidence="12">
    <location>
        <begin position="3"/>
        <end position="150"/>
    </location>
</feature>
<dbReference type="InterPro" id="IPR002142">
    <property type="entry name" value="Peptidase_S49"/>
</dbReference>
<dbReference type="Gene3D" id="6.20.330.10">
    <property type="match status" value="1"/>
</dbReference>
<dbReference type="Gene3D" id="3.90.226.10">
    <property type="entry name" value="2-enoyl-CoA Hydratase, Chain A, domain 1"/>
    <property type="match status" value="1"/>
</dbReference>
<comment type="similarity">
    <text evidence="2">Belongs to the peptidase S49 family.</text>
</comment>
<evidence type="ECO:0000259" key="12">
    <source>
        <dbReference type="Pfam" id="PF08496"/>
    </source>
</evidence>
<dbReference type="PANTHER" id="PTHR42987:SF4">
    <property type="entry name" value="PROTEASE SOHB-RELATED"/>
    <property type="match status" value="1"/>
</dbReference>
<evidence type="ECO:0000256" key="9">
    <source>
        <dbReference type="ARBA" id="ARBA00023136"/>
    </source>
</evidence>
<organism evidence="13 14">
    <name type="scientific">Glaciecola petra</name>
    <dbReference type="NCBI Taxonomy" id="3075602"/>
    <lineage>
        <taxon>Bacteria</taxon>
        <taxon>Pseudomonadati</taxon>
        <taxon>Pseudomonadota</taxon>
        <taxon>Gammaproteobacteria</taxon>
        <taxon>Alteromonadales</taxon>
        <taxon>Alteromonadaceae</taxon>
        <taxon>Glaciecola</taxon>
    </lineage>
</organism>
<dbReference type="SUPFAM" id="SSF52096">
    <property type="entry name" value="ClpP/crotonase"/>
    <property type="match status" value="1"/>
</dbReference>
<comment type="subcellular location">
    <subcellularLocation>
        <location evidence="1">Cell membrane</location>
    </subcellularLocation>
</comment>
<evidence type="ECO:0000256" key="7">
    <source>
        <dbReference type="ARBA" id="ARBA00022825"/>
    </source>
</evidence>
<dbReference type="Proteomes" id="UP001253545">
    <property type="component" value="Unassembled WGS sequence"/>
</dbReference>
<dbReference type="InterPro" id="IPR013703">
    <property type="entry name" value="Peptidase_S49_N_proteobac"/>
</dbReference>
<evidence type="ECO:0000256" key="1">
    <source>
        <dbReference type="ARBA" id="ARBA00004236"/>
    </source>
</evidence>
<keyword evidence="6 13" id="KW-0378">Hydrolase</keyword>
<evidence type="ECO:0000256" key="8">
    <source>
        <dbReference type="ARBA" id="ARBA00022989"/>
    </source>
</evidence>
<dbReference type="NCBIfam" id="NF008745">
    <property type="entry name" value="PRK11778.1"/>
    <property type="match status" value="1"/>
</dbReference>
<evidence type="ECO:0000256" key="4">
    <source>
        <dbReference type="ARBA" id="ARBA00022670"/>
    </source>
</evidence>
<gene>
    <name evidence="13" type="primary">sohB</name>
    <name evidence="13" type="ORF">RM552_06280</name>
</gene>
<keyword evidence="7" id="KW-0720">Serine protease</keyword>
<evidence type="ECO:0000259" key="11">
    <source>
        <dbReference type="Pfam" id="PF01343"/>
    </source>
</evidence>
<evidence type="ECO:0000256" key="2">
    <source>
        <dbReference type="ARBA" id="ARBA00008683"/>
    </source>
</evidence>
<keyword evidence="14" id="KW-1185">Reference proteome</keyword>
<dbReference type="Pfam" id="PF08496">
    <property type="entry name" value="Peptidase_S49_N"/>
    <property type="match status" value="1"/>
</dbReference>
<evidence type="ECO:0000256" key="3">
    <source>
        <dbReference type="ARBA" id="ARBA00022475"/>
    </source>
</evidence>
<keyword evidence="5 10" id="KW-0812">Transmembrane</keyword>
<keyword evidence="4 13" id="KW-0645">Protease</keyword>
<evidence type="ECO:0000256" key="5">
    <source>
        <dbReference type="ARBA" id="ARBA00022692"/>
    </source>
</evidence>
<dbReference type="GO" id="GO:0006508">
    <property type="term" value="P:proteolysis"/>
    <property type="evidence" value="ECO:0007669"/>
    <property type="project" value="UniProtKB-KW"/>
</dbReference>
<dbReference type="EMBL" id="JAVRHX010000001">
    <property type="protein sequence ID" value="MDT0594445.1"/>
    <property type="molecule type" value="Genomic_DNA"/>
</dbReference>
<accession>A0ABU2ZPC2</accession>
<proteinExistence type="inferred from homology"/>
<dbReference type="CDD" id="cd07023">
    <property type="entry name" value="S49_Sppa_N_C"/>
    <property type="match status" value="1"/>
</dbReference>
<dbReference type="Pfam" id="PF01343">
    <property type="entry name" value="Peptidase_S49"/>
    <property type="match status" value="1"/>
</dbReference>
<sequence length="341" mass="37680">MQFLFEYGLFLAQAITIVIAFAAIVIIIVSAASKQKGGSPSGNLELESLSDSFDDLEEMGKQALLSKDELKQHLKEEKKTKKKTKTESDTKTNHLFVIDFNGSPMAKEVETLRKEITAILCIAKDNDEVLVKVESGGGVVHGYGLAASQLQRIKDRGLKLTISIDKIAASGGYMMACVADNIIAAPFAIVGSIGVVAQIPNFNKLLKKNDIDYEMHTAGEFKRTLTVFGENTEEGRSKFQSELEEVHIMFKEFVTTNRPSLEIDQVATGEYWYGSKALEKQLVDTLQTSDDFLMKANKSFKLYTLKYASKKTLAQKLGLAVSDGVENAFTRVLAGLRNWQL</sequence>
<keyword evidence="3" id="KW-1003">Cell membrane</keyword>
<evidence type="ECO:0000313" key="14">
    <source>
        <dbReference type="Proteomes" id="UP001253545"/>
    </source>
</evidence>
<evidence type="ECO:0000256" key="10">
    <source>
        <dbReference type="SAM" id="Phobius"/>
    </source>
</evidence>
<dbReference type="PANTHER" id="PTHR42987">
    <property type="entry name" value="PEPTIDASE S49"/>
    <property type="match status" value="1"/>
</dbReference>
<keyword evidence="9 10" id="KW-0472">Membrane</keyword>
<protein>
    <submittedName>
        <fullName evidence="13">Protease SohB</fullName>
        <ecNumber evidence="13">3.4.21.-</ecNumber>
    </submittedName>
</protein>
<keyword evidence="8 10" id="KW-1133">Transmembrane helix</keyword>
<dbReference type="EC" id="3.4.21.-" evidence="13"/>
<dbReference type="InterPro" id="IPR047272">
    <property type="entry name" value="S49_SppA_C"/>
</dbReference>
<dbReference type="GO" id="GO:0008233">
    <property type="term" value="F:peptidase activity"/>
    <property type="evidence" value="ECO:0007669"/>
    <property type="project" value="UniProtKB-KW"/>
</dbReference>
<dbReference type="RefSeq" id="WP_311367918.1">
    <property type="nucleotide sequence ID" value="NZ_JAVRHX010000001.1"/>
</dbReference>
<evidence type="ECO:0000313" key="13">
    <source>
        <dbReference type="EMBL" id="MDT0594445.1"/>
    </source>
</evidence>
<feature type="transmembrane region" description="Helical" evidence="10">
    <location>
        <begin position="7"/>
        <end position="32"/>
    </location>
</feature>
<feature type="domain" description="Peptidase S49" evidence="11">
    <location>
        <begin position="154"/>
        <end position="300"/>
    </location>
</feature>
<comment type="caution">
    <text evidence="13">The sequence shown here is derived from an EMBL/GenBank/DDBJ whole genome shotgun (WGS) entry which is preliminary data.</text>
</comment>
<reference evidence="13 14" key="1">
    <citation type="submission" date="2023-09" db="EMBL/GenBank/DDBJ databases">
        <authorList>
            <person name="Rey-Velasco X."/>
        </authorList>
    </citation>
    <scope>NUCLEOTIDE SEQUENCE [LARGE SCALE GENOMIC DNA]</scope>
    <source>
        <strain evidence="13 14">P117</strain>
    </source>
</reference>
<evidence type="ECO:0000256" key="6">
    <source>
        <dbReference type="ARBA" id="ARBA00022801"/>
    </source>
</evidence>
<name>A0ABU2ZPC2_9ALTE</name>
<dbReference type="InterPro" id="IPR029045">
    <property type="entry name" value="ClpP/crotonase-like_dom_sf"/>
</dbReference>